<dbReference type="HOGENOM" id="CLU_428677_0_0_1"/>
<dbReference type="Proteomes" id="UP000009168">
    <property type="component" value="Unassembled WGS sequence"/>
</dbReference>
<dbReference type="STRING" id="312017.I7LXM4"/>
<dbReference type="GO" id="GO:0000175">
    <property type="term" value="F:3'-5'-RNA exonuclease activity"/>
    <property type="evidence" value="ECO:0007669"/>
    <property type="project" value="InterPro"/>
</dbReference>
<dbReference type="GeneID" id="7830704"/>
<dbReference type="OrthoDB" id="448399at2759"/>
<dbReference type="AlphaFoldDB" id="I7LXM4"/>
<dbReference type="InterPro" id="IPR047201">
    <property type="entry name" value="ERI-1_3'hExo-like"/>
</dbReference>
<evidence type="ECO:0000256" key="3">
    <source>
        <dbReference type="ARBA" id="ARBA00022839"/>
    </source>
</evidence>
<dbReference type="KEGG" id="tet:TTHERM_00684720"/>
<sequence>MKNNNYEKFQNKQQNHIQYVRKNQQATDQLPSKQNQQVFYVRKQQNGNEYFNQLENNQNYNMSLQQSNQLSYSNKNEEDIIRNLQELNNLINNKNVQNQNQDSDQKNQNFNQQCQQNDQVNRNSQQQSKNQEDIIKNLQELDNLINNKSFLNYDQVSQGQKSFNFTQQYQQNYQVNTNIQYQSKNDQDIIRNLQELDNLINNKGFQKQYQVSQAQKSFNFNQQQYQQNYQVNRYDQQKIVNVPKKQQYFKVNNQILDKQVYNNNNQIIQQSGSNHNFQSQQNNQNKQINNQFNPIKVQEDQIFLKMEEQNKRDKIIVQEMQQKDQQKNMDKQMKNGQKNCIQSNNQQENNQNLQNQNQKKKKNNNQNNFKDVYWICKGCKVKIQWDMQNCQACGAQKFPGISRMKKNVGQNDFQYLFFIDFECNFFNKKFEIIEFPLHVIDVNSKEIVDSFVSYVKPSNNITKFITRLTKITDTQVKNAPILQQVLVNVQNFLEKYLKVGIDKCAVIYDCDSDSTFLFNETSFKKIKVPPIFEKYICLKSVFPVEIANKAPSSLSQMLQILDMKFEGQKHCGADDSMNQAKVGQKLLQLGYNFSKDQQIKLGKPSTISRKEKLKLIDIYIKEYELDKQKNNENQNDQNK</sequence>
<feature type="coiled-coil region" evidence="4">
    <location>
        <begin position="74"/>
        <end position="141"/>
    </location>
</feature>
<accession>I7LXM4</accession>
<dbReference type="GO" id="GO:0003676">
    <property type="term" value="F:nucleic acid binding"/>
    <property type="evidence" value="ECO:0007669"/>
    <property type="project" value="InterPro"/>
</dbReference>
<evidence type="ECO:0000256" key="1">
    <source>
        <dbReference type="ARBA" id="ARBA00022722"/>
    </source>
</evidence>
<proteinExistence type="predicted"/>
<organism evidence="6 7">
    <name type="scientific">Tetrahymena thermophila (strain SB210)</name>
    <dbReference type="NCBI Taxonomy" id="312017"/>
    <lineage>
        <taxon>Eukaryota</taxon>
        <taxon>Sar</taxon>
        <taxon>Alveolata</taxon>
        <taxon>Ciliophora</taxon>
        <taxon>Intramacronucleata</taxon>
        <taxon>Oligohymenophorea</taxon>
        <taxon>Hymenostomatida</taxon>
        <taxon>Tetrahymenina</taxon>
        <taxon>Tetrahymenidae</taxon>
        <taxon>Tetrahymena</taxon>
    </lineage>
</organism>
<keyword evidence="7" id="KW-1185">Reference proteome</keyword>
<keyword evidence="2" id="KW-0378">Hydrolase</keyword>
<dbReference type="SMART" id="SM00479">
    <property type="entry name" value="EXOIII"/>
    <property type="match status" value="1"/>
</dbReference>
<feature type="domain" description="Exonuclease" evidence="5">
    <location>
        <begin position="415"/>
        <end position="592"/>
    </location>
</feature>
<evidence type="ECO:0000313" key="6">
    <source>
        <dbReference type="EMBL" id="EAS04928.1"/>
    </source>
</evidence>
<dbReference type="SUPFAM" id="SSF53098">
    <property type="entry name" value="Ribonuclease H-like"/>
    <property type="match status" value="1"/>
</dbReference>
<dbReference type="EMBL" id="GG662435">
    <property type="protein sequence ID" value="EAS04928.1"/>
    <property type="molecule type" value="Genomic_DNA"/>
</dbReference>
<dbReference type="RefSeq" id="XP_001025173.1">
    <property type="nucleotide sequence ID" value="XM_001025173.1"/>
</dbReference>
<dbReference type="CDD" id="cd06133">
    <property type="entry name" value="ERI-1_3'hExo_like"/>
    <property type="match status" value="1"/>
</dbReference>
<evidence type="ECO:0000313" key="7">
    <source>
        <dbReference type="Proteomes" id="UP000009168"/>
    </source>
</evidence>
<gene>
    <name evidence="6" type="ORF">TTHERM_00684720</name>
</gene>
<evidence type="ECO:0000256" key="4">
    <source>
        <dbReference type="SAM" id="Coils"/>
    </source>
</evidence>
<dbReference type="InParanoid" id="I7LXM4"/>
<keyword evidence="4" id="KW-0175">Coiled coil</keyword>
<dbReference type="eggNOG" id="KOG0542">
    <property type="taxonomic scope" value="Eukaryota"/>
</dbReference>
<name>I7LXM4_TETTS</name>
<dbReference type="PANTHER" id="PTHR23044:SF61">
    <property type="entry name" value="3'-5' EXORIBONUCLEASE 1-RELATED"/>
    <property type="match status" value="1"/>
</dbReference>
<protein>
    <submittedName>
        <fullName evidence="6">Exonuclease</fullName>
    </submittedName>
</protein>
<dbReference type="Pfam" id="PF00929">
    <property type="entry name" value="RNase_T"/>
    <property type="match status" value="1"/>
</dbReference>
<dbReference type="InterPro" id="IPR036397">
    <property type="entry name" value="RNaseH_sf"/>
</dbReference>
<keyword evidence="3 6" id="KW-0269">Exonuclease</keyword>
<dbReference type="InterPro" id="IPR012337">
    <property type="entry name" value="RNaseH-like_sf"/>
</dbReference>
<reference evidence="7" key="1">
    <citation type="journal article" date="2006" name="PLoS Biol.">
        <title>Macronuclear genome sequence of the ciliate Tetrahymena thermophila, a model eukaryote.</title>
        <authorList>
            <person name="Eisen J.A."/>
            <person name="Coyne R.S."/>
            <person name="Wu M."/>
            <person name="Wu D."/>
            <person name="Thiagarajan M."/>
            <person name="Wortman J.R."/>
            <person name="Badger J.H."/>
            <person name="Ren Q."/>
            <person name="Amedeo P."/>
            <person name="Jones K.M."/>
            <person name="Tallon L.J."/>
            <person name="Delcher A.L."/>
            <person name="Salzberg S.L."/>
            <person name="Silva J.C."/>
            <person name="Haas B.J."/>
            <person name="Majoros W.H."/>
            <person name="Farzad M."/>
            <person name="Carlton J.M."/>
            <person name="Smith R.K. Jr."/>
            <person name="Garg J."/>
            <person name="Pearlman R.E."/>
            <person name="Karrer K.M."/>
            <person name="Sun L."/>
            <person name="Manning G."/>
            <person name="Elde N.C."/>
            <person name="Turkewitz A.P."/>
            <person name="Asai D.J."/>
            <person name="Wilkes D.E."/>
            <person name="Wang Y."/>
            <person name="Cai H."/>
            <person name="Collins K."/>
            <person name="Stewart B.A."/>
            <person name="Lee S.R."/>
            <person name="Wilamowska K."/>
            <person name="Weinberg Z."/>
            <person name="Ruzzo W.L."/>
            <person name="Wloga D."/>
            <person name="Gaertig J."/>
            <person name="Frankel J."/>
            <person name="Tsao C.-C."/>
            <person name="Gorovsky M.A."/>
            <person name="Keeling P.J."/>
            <person name="Waller R.F."/>
            <person name="Patron N.J."/>
            <person name="Cherry J.M."/>
            <person name="Stover N.A."/>
            <person name="Krieger C.J."/>
            <person name="del Toro C."/>
            <person name="Ryder H.F."/>
            <person name="Williamson S.C."/>
            <person name="Barbeau R.A."/>
            <person name="Hamilton E.P."/>
            <person name="Orias E."/>
        </authorList>
    </citation>
    <scope>NUCLEOTIDE SEQUENCE [LARGE SCALE GENOMIC DNA]</scope>
    <source>
        <strain evidence="7">SB210</strain>
    </source>
</reference>
<dbReference type="InterPro" id="IPR013520">
    <property type="entry name" value="Ribonucl_H"/>
</dbReference>
<dbReference type="PANTHER" id="PTHR23044">
    <property type="entry name" value="3'-5' EXONUCLEASE ERI1-RELATED"/>
    <property type="match status" value="1"/>
</dbReference>
<dbReference type="InterPro" id="IPR051274">
    <property type="entry name" value="3-5_Exoribonuclease"/>
</dbReference>
<keyword evidence="1" id="KW-0540">Nuclease</keyword>
<evidence type="ECO:0000256" key="2">
    <source>
        <dbReference type="ARBA" id="ARBA00022801"/>
    </source>
</evidence>
<evidence type="ECO:0000259" key="5">
    <source>
        <dbReference type="SMART" id="SM00479"/>
    </source>
</evidence>
<dbReference type="Gene3D" id="3.30.420.10">
    <property type="entry name" value="Ribonuclease H-like superfamily/Ribonuclease H"/>
    <property type="match status" value="1"/>
</dbReference>